<proteinExistence type="predicted"/>
<protein>
    <recommendedName>
        <fullName evidence="3">Pilus assembly protein CpaE</fullName>
    </recommendedName>
</protein>
<dbReference type="Gene3D" id="3.50.50.60">
    <property type="entry name" value="FAD/NAD(P)-binding domain"/>
    <property type="match status" value="1"/>
</dbReference>
<evidence type="ECO:0000313" key="2">
    <source>
        <dbReference type="Proteomes" id="UP000766629"/>
    </source>
</evidence>
<dbReference type="PANTHER" id="PTHR43747:SF1">
    <property type="entry name" value="SLR1998 PROTEIN"/>
    <property type="match status" value="1"/>
</dbReference>
<reference evidence="1 2" key="1">
    <citation type="submission" date="2021-06" db="EMBL/GenBank/DDBJ databases">
        <title>50 bacteria genomes isolated from Dapeng, Shenzhen, China.</title>
        <authorList>
            <person name="Zheng W."/>
            <person name="Yu S."/>
            <person name="Huang Y."/>
        </authorList>
    </citation>
    <scope>NUCLEOTIDE SEQUENCE [LARGE SCALE GENOMIC DNA]</scope>
    <source>
        <strain evidence="1 2">DP1N14-2</strain>
    </source>
</reference>
<evidence type="ECO:0008006" key="3">
    <source>
        <dbReference type="Google" id="ProtNLM"/>
    </source>
</evidence>
<dbReference type="InterPro" id="IPR036188">
    <property type="entry name" value="FAD/NAD-bd_sf"/>
</dbReference>
<organism evidence="1 2">
    <name type="scientific">Leisingera daeponensis</name>
    <dbReference type="NCBI Taxonomy" id="405746"/>
    <lineage>
        <taxon>Bacteria</taxon>
        <taxon>Pseudomonadati</taxon>
        <taxon>Pseudomonadota</taxon>
        <taxon>Alphaproteobacteria</taxon>
        <taxon>Rhodobacterales</taxon>
        <taxon>Roseobacteraceae</taxon>
        <taxon>Leisingera</taxon>
    </lineage>
</organism>
<dbReference type="InterPro" id="IPR050816">
    <property type="entry name" value="Flavin-dep_Halogenase_NPB"/>
</dbReference>
<dbReference type="SUPFAM" id="SSF51905">
    <property type="entry name" value="FAD/NAD(P)-binding domain"/>
    <property type="match status" value="1"/>
</dbReference>
<evidence type="ECO:0000313" key="1">
    <source>
        <dbReference type="EMBL" id="MBY6139436.1"/>
    </source>
</evidence>
<dbReference type="Proteomes" id="UP000766629">
    <property type="component" value="Unassembled WGS sequence"/>
</dbReference>
<gene>
    <name evidence="1" type="ORF">KUV26_08335</name>
</gene>
<dbReference type="PANTHER" id="PTHR43747">
    <property type="entry name" value="FAD-BINDING PROTEIN"/>
    <property type="match status" value="1"/>
</dbReference>
<dbReference type="PRINTS" id="PR00420">
    <property type="entry name" value="RNGMNOXGNASE"/>
</dbReference>
<comment type="caution">
    <text evidence="1">The sequence shown here is derived from an EMBL/GenBank/DDBJ whole genome shotgun (WGS) entry which is preliminary data.</text>
</comment>
<keyword evidence="2" id="KW-1185">Reference proteome</keyword>
<accession>A0ABS7NEZ3</accession>
<sequence>MAPQTDTFDIAIAGGGPAGSVAAVLLARAGFRVALATLPPRGTRFEGMSGRVAAILARHRLPLAGISPAAQRHVSWGAFQGGQNSEHPADRSAFDSGLLEAARAEGVSVVLAAVSSVRPEAGEIRLSDGQCLSAGLLFEARGRRAPRQSSDSSRAEQVGPDTISVAGIVPAQKGYMETPWLEARPEGWIWSVPVKRDRLWLQAVGAAASLGQTGGKDAVAALWGTVAGVPPLPARPVVHAIAPRLTAPDLDPRCPRLGDAAVALDPLSGHGMFWAVSSALMAVPIARALLAGKADLAREFYRNRVAETFWRQARVGRDFYREAGFRSTFWQQRAAWPDDAPAHNTDIRPHTGTRVVVQNGRLARREVLITSDAPGGAAFVGGQEIVPLLRRLNGRPLPDPARFHAEFIPEAPPQAAQAIHRWLAAQGFTGGAALPLDTNNRETFQWHHDQAV</sequence>
<name>A0ABS7NEZ3_9RHOB</name>
<dbReference type="EMBL" id="JAHVJA010000003">
    <property type="protein sequence ID" value="MBY6139436.1"/>
    <property type="molecule type" value="Genomic_DNA"/>
</dbReference>
<dbReference type="RefSeq" id="WP_222508022.1">
    <property type="nucleotide sequence ID" value="NZ_JAHVJA010000003.1"/>
</dbReference>